<evidence type="ECO:0000313" key="4">
    <source>
        <dbReference type="Proteomes" id="UP000681967"/>
    </source>
</evidence>
<evidence type="ECO:0000313" key="3">
    <source>
        <dbReference type="EMBL" id="CAF5206424.1"/>
    </source>
</evidence>
<reference evidence="2" key="1">
    <citation type="submission" date="2021-02" db="EMBL/GenBank/DDBJ databases">
        <authorList>
            <person name="Nowell W R."/>
        </authorList>
    </citation>
    <scope>NUCLEOTIDE SEQUENCE</scope>
</reference>
<accession>A0A8S3FQN8</accession>
<evidence type="ECO:0000313" key="2">
    <source>
        <dbReference type="EMBL" id="CAF5130167.1"/>
    </source>
</evidence>
<gene>
    <name evidence="2" type="ORF">BYL167_LOCUS68379</name>
    <name evidence="3" type="ORF">GIL414_LOCUS78296</name>
</gene>
<dbReference type="Proteomes" id="UP000681720">
    <property type="component" value="Unassembled WGS sequence"/>
</dbReference>
<evidence type="ECO:0000256" key="1">
    <source>
        <dbReference type="SAM" id="MobiDB-lite"/>
    </source>
</evidence>
<comment type="caution">
    <text evidence="2">The sequence shown here is derived from an EMBL/GenBank/DDBJ whole genome shotgun (WGS) entry which is preliminary data.</text>
</comment>
<protein>
    <submittedName>
        <fullName evidence="2">Uncharacterized protein</fullName>
    </submittedName>
</protein>
<feature type="compositionally biased region" description="Polar residues" evidence="1">
    <location>
        <begin position="15"/>
        <end position="30"/>
    </location>
</feature>
<organism evidence="2 4">
    <name type="scientific">Rotaria magnacalcarata</name>
    <dbReference type="NCBI Taxonomy" id="392030"/>
    <lineage>
        <taxon>Eukaryota</taxon>
        <taxon>Metazoa</taxon>
        <taxon>Spiralia</taxon>
        <taxon>Gnathifera</taxon>
        <taxon>Rotifera</taxon>
        <taxon>Eurotatoria</taxon>
        <taxon>Bdelloidea</taxon>
        <taxon>Philodinida</taxon>
        <taxon>Philodinidae</taxon>
        <taxon>Rotaria</taxon>
    </lineage>
</organism>
<feature type="region of interest" description="Disordered" evidence="1">
    <location>
        <begin position="15"/>
        <end position="56"/>
    </location>
</feature>
<dbReference type="AlphaFoldDB" id="A0A8S3FQN8"/>
<name>A0A8S3FQN8_9BILA</name>
<sequence length="56" mass="5963">QKQLFESGVQQPTINLVSTGGNNANSQQLARPTGDAVVKFKRQSSSSTLLSDTKAQ</sequence>
<feature type="non-terminal residue" evidence="2">
    <location>
        <position position="1"/>
    </location>
</feature>
<dbReference type="EMBL" id="CAJOBJ010349603">
    <property type="protein sequence ID" value="CAF5206424.1"/>
    <property type="molecule type" value="Genomic_DNA"/>
</dbReference>
<proteinExistence type="predicted"/>
<dbReference type="EMBL" id="CAJOBH010247738">
    <property type="protein sequence ID" value="CAF5130167.1"/>
    <property type="molecule type" value="Genomic_DNA"/>
</dbReference>
<dbReference type="Proteomes" id="UP000681967">
    <property type="component" value="Unassembled WGS sequence"/>
</dbReference>
<feature type="compositionally biased region" description="Polar residues" evidence="1">
    <location>
        <begin position="43"/>
        <end position="56"/>
    </location>
</feature>